<accession>A0A2W1N4W3</accession>
<proteinExistence type="predicted"/>
<reference evidence="1 2" key="1">
    <citation type="submission" date="2018-06" db="EMBL/GenBank/DDBJ databases">
        <title>The draft genome sequence of Crocinitomix sp. SM1701.</title>
        <authorList>
            <person name="Zhang X."/>
        </authorList>
    </citation>
    <scope>NUCLEOTIDE SEQUENCE [LARGE SCALE GENOMIC DNA]</scope>
    <source>
        <strain evidence="1 2">SM1701</strain>
    </source>
</reference>
<evidence type="ECO:0000313" key="1">
    <source>
        <dbReference type="EMBL" id="PZE18844.1"/>
    </source>
</evidence>
<dbReference type="AlphaFoldDB" id="A0A2W1N4W3"/>
<organism evidence="1 2">
    <name type="scientific">Putridiphycobacter roseus</name>
    <dbReference type="NCBI Taxonomy" id="2219161"/>
    <lineage>
        <taxon>Bacteria</taxon>
        <taxon>Pseudomonadati</taxon>
        <taxon>Bacteroidota</taxon>
        <taxon>Flavobacteriia</taxon>
        <taxon>Flavobacteriales</taxon>
        <taxon>Crocinitomicaceae</taxon>
        <taxon>Putridiphycobacter</taxon>
    </lineage>
</organism>
<gene>
    <name evidence="1" type="ORF">DNU06_03160</name>
</gene>
<protein>
    <submittedName>
        <fullName evidence="1">Uncharacterized protein</fullName>
    </submittedName>
</protein>
<keyword evidence="2" id="KW-1185">Reference proteome</keyword>
<sequence length="68" mass="7872">MSNQHLIVLSKRSCGGDYAILSIQMPMEKMFGPLKCLKIVQYFRHFCFRKGLGKKSACYKAIGDWRIK</sequence>
<comment type="caution">
    <text evidence="1">The sequence shown here is derived from an EMBL/GenBank/DDBJ whole genome shotgun (WGS) entry which is preliminary data.</text>
</comment>
<dbReference type="EMBL" id="QKSB01000001">
    <property type="protein sequence ID" value="PZE18844.1"/>
    <property type="molecule type" value="Genomic_DNA"/>
</dbReference>
<dbReference type="Proteomes" id="UP000249248">
    <property type="component" value="Unassembled WGS sequence"/>
</dbReference>
<evidence type="ECO:0000313" key="2">
    <source>
        <dbReference type="Proteomes" id="UP000249248"/>
    </source>
</evidence>
<name>A0A2W1N4W3_9FLAO</name>